<feature type="transmembrane region" description="Helical" evidence="1">
    <location>
        <begin position="118"/>
        <end position="137"/>
    </location>
</feature>
<name>A0A4Y8LA57_9BACL</name>
<keyword evidence="3" id="KW-1185">Reference proteome</keyword>
<dbReference type="EMBL" id="SORX01000013">
    <property type="protein sequence ID" value="TFD98352.1"/>
    <property type="molecule type" value="Genomic_DNA"/>
</dbReference>
<evidence type="ECO:0008006" key="4">
    <source>
        <dbReference type="Google" id="ProtNLM"/>
    </source>
</evidence>
<dbReference type="Proteomes" id="UP000297776">
    <property type="component" value="Unassembled WGS sequence"/>
</dbReference>
<dbReference type="OrthoDB" id="1653819at2"/>
<feature type="transmembrane region" description="Helical" evidence="1">
    <location>
        <begin position="93"/>
        <end position="112"/>
    </location>
</feature>
<gene>
    <name evidence="2" type="ORF">E2626_15705</name>
</gene>
<feature type="transmembrane region" description="Helical" evidence="1">
    <location>
        <begin position="39"/>
        <end position="61"/>
    </location>
</feature>
<keyword evidence="1" id="KW-0812">Transmembrane</keyword>
<keyword evidence="1" id="KW-1133">Transmembrane helix</keyword>
<keyword evidence="1" id="KW-0472">Membrane</keyword>
<evidence type="ECO:0000313" key="2">
    <source>
        <dbReference type="EMBL" id="TFD98352.1"/>
    </source>
</evidence>
<dbReference type="InterPro" id="IPR019074">
    <property type="entry name" value="YabQ"/>
</dbReference>
<protein>
    <recommendedName>
        <fullName evidence="4">Spore cortex biosynthesis protein YabQ</fullName>
    </recommendedName>
</protein>
<proteinExistence type="predicted"/>
<sequence>MIVEEQLRIFLYMMAAGFLIGFCVTFYERFITRGKKGLWRFFPDLLFWLGQALFVFLVLFQLNGADLRFYMCVALVIGFVIYWKVARGTIIRILNWLSWLLVTMIKILFLPFKWLWTAVALILYAIWQLLSFISRPFHPISLFLQKKWSILAKKIKTWLNLLYNRE</sequence>
<evidence type="ECO:0000256" key="1">
    <source>
        <dbReference type="SAM" id="Phobius"/>
    </source>
</evidence>
<reference evidence="2 3" key="1">
    <citation type="submission" date="2019-03" db="EMBL/GenBank/DDBJ databases">
        <authorList>
            <person name="Yang Y."/>
        </authorList>
    </citation>
    <scope>NUCLEOTIDE SEQUENCE [LARGE SCALE GENOMIC DNA]</scope>
    <source>
        <strain evidence="2 3">ASL-1</strain>
    </source>
</reference>
<dbReference type="RefSeq" id="WP_134382880.1">
    <property type="nucleotide sequence ID" value="NZ_SORX01000013.1"/>
</dbReference>
<dbReference type="AlphaFoldDB" id="A0A4Y8LA57"/>
<dbReference type="NCBIfam" id="TIGR02893">
    <property type="entry name" value="spore_yabQ"/>
    <property type="match status" value="1"/>
</dbReference>
<feature type="transmembrane region" description="Helical" evidence="1">
    <location>
        <begin position="6"/>
        <end position="27"/>
    </location>
</feature>
<dbReference type="Pfam" id="PF09578">
    <property type="entry name" value="Spore_YabQ"/>
    <property type="match status" value="1"/>
</dbReference>
<evidence type="ECO:0000313" key="3">
    <source>
        <dbReference type="Proteomes" id="UP000297776"/>
    </source>
</evidence>
<feature type="transmembrane region" description="Helical" evidence="1">
    <location>
        <begin position="67"/>
        <end position="86"/>
    </location>
</feature>
<comment type="caution">
    <text evidence="2">The sequence shown here is derived from an EMBL/GenBank/DDBJ whole genome shotgun (WGS) entry which is preliminary data.</text>
</comment>
<accession>A0A4Y8LA57</accession>
<organism evidence="2 3">
    <name type="scientific">Jeotgalibacillus salarius</name>
    <dbReference type="NCBI Taxonomy" id="546023"/>
    <lineage>
        <taxon>Bacteria</taxon>
        <taxon>Bacillati</taxon>
        <taxon>Bacillota</taxon>
        <taxon>Bacilli</taxon>
        <taxon>Bacillales</taxon>
        <taxon>Caryophanaceae</taxon>
        <taxon>Jeotgalibacillus</taxon>
    </lineage>
</organism>